<proteinExistence type="predicted"/>
<evidence type="ECO:0000313" key="2">
    <source>
        <dbReference type="Proteomes" id="UP000269076"/>
    </source>
</evidence>
<reference evidence="1 2" key="1">
    <citation type="submission" date="2018-11" db="EMBL/GenBank/DDBJ databases">
        <title>Proposal to divide the Flavobacteriaceae and reorganize its genera based on Amino Acid Identity values calculated from whole genome sequences.</title>
        <authorList>
            <person name="Nicholson A.C."/>
            <person name="Gulvik C.A."/>
            <person name="Whitney A.M."/>
            <person name="Humrighouse B.W."/>
            <person name="Bell M."/>
            <person name="Holmes B."/>
            <person name="Steigerwalt A."/>
            <person name="Villarma A."/>
            <person name="Sheth M."/>
            <person name="Batra D."/>
            <person name="Pryor J."/>
            <person name="Bernardet J.-F."/>
            <person name="Hugo C."/>
            <person name="Kampfer P."/>
            <person name="Newman J."/>
            <person name="Mcquiston J.R."/>
        </authorList>
    </citation>
    <scope>NUCLEOTIDE SEQUENCE [LARGE SCALE GENOMIC DNA]</scope>
    <source>
        <strain evidence="1 2">G0211</strain>
    </source>
</reference>
<evidence type="ECO:0000313" key="1">
    <source>
        <dbReference type="EMBL" id="AZA59846.1"/>
    </source>
</evidence>
<dbReference type="Proteomes" id="UP000269076">
    <property type="component" value="Chromosome"/>
</dbReference>
<protein>
    <submittedName>
        <fullName evidence="1">Uncharacterized protein</fullName>
    </submittedName>
</protein>
<dbReference type="EMBL" id="CP033928">
    <property type="protein sequence ID" value="AZA59846.1"/>
    <property type="molecule type" value="Genomic_DNA"/>
</dbReference>
<dbReference type="AlphaFoldDB" id="A0A3G6N2V7"/>
<accession>A0A3G6N2V7</accession>
<gene>
    <name evidence="1" type="ORF">EG340_01765</name>
</gene>
<organism evidence="1 2">
    <name type="scientific">Chryseobacterium indoltheticum</name>
    <dbReference type="NCBI Taxonomy" id="254"/>
    <lineage>
        <taxon>Bacteria</taxon>
        <taxon>Pseudomonadati</taxon>
        <taxon>Bacteroidota</taxon>
        <taxon>Flavobacteriia</taxon>
        <taxon>Flavobacteriales</taxon>
        <taxon>Weeksellaceae</taxon>
        <taxon>Chryseobacterium group</taxon>
        <taxon>Chryseobacterium</taxon>
    </lineage>
</organism>
<name>A0A3G6N2V7_9FLAO</name>
<sequence>MIIYKKIFLLTIVFNLSYLIKSQRLFNEPYYFVGPETENRKRKKKLLKSFTNISIANKIKAAEVSMVFISLKHFPKFS</sequence>